<dbReference type="Proteomes" id="UP001501581">
    <property type="component" value="Unassembled WGS sequence"/>
</dbReference>
<comment type="caution">
    <text evidence="1">The sequence shown here is derived from an EMBL/GenBank/DDBJ whole genome shotgun (WGS) entry which is preliminary data.</text>
</comment>
<accession>A0ABN1TK51</accession>
<dbReference type="EMBL" id="BAAALG010000001">
    <property type="protein sequence ID" value="GAA1091265.1"/>
    <property type="molecule type" value="Genomic_DNA"/>
</dbReference>
<reference evidence="1 2" key="1">
    <citation type="journal article" date="2019" name="Int. J. Syst. Evol. Microbiol.">
        <title>The Global Catalogue of Microorganisms (GCM) 10K type strain sequencing project: providing services to taxonomists for standard genome sequencing and annotation.</title>
        <authorList>
            <consortium name="The Broad Institute Genomics Platform"/>
            <consortium name="The Broad Institute Genome Sequencing Center for Infectious Disease"/>
            <person name="Wu L."/>
            <person name="Ma J."/>
        </authorList>
    </citation>
    <scope>NUCLEOTIDE SEQUENCE [LARGE SCALE GENOMIC DNA]</scope>
    <source>
        <strain evidence="1 2">JCM 13008</strain>
    </source>
</reference>
<gene>
    <name evidence="1" type="ORF">GCM10009668_02510</name>
</gene>
<evidence type="ECO:0000313" key="2">
    <source>
        <dbReference type="Proteomes" id="UP001501581"/>
    </source>
</evidence>
<organism evidence="1 2">
    <name type="scientific">Nocardioides dubius</name>
    <dbReference type="NCBI Taxonomy" id="317019"/>
    <lineage>
        <taxon>Bacteria</taxon>
        <taxon>Bacillati</taxon>
        <taxon>Actinomycetota</taxon>
        <taxon>Actinomycetes</taxon>
        <taxon>Propionibacteriales</taxon>
        <taxon>Nocardioidaceae</taxon>
        <taxon>Nocardioides</taxon>
    </lineage>
</organism>
<evidence type="ECO:0000313" key="1">
    <source>
        <dbReference type="EMBL" id="GAA1091265.1"/>
    </source>
</evidence>
<name>A0ABN1TK51_9ACTN</name>
<proteinExistence type="predicted"/>
<protein>
    <submittedName>
        <fullName evidence="1">Uncharacterized protein</fullName>
    </submittedName>
</protein>
<sequence length="70" mass="7420">MSLLGCSISRRSVLPSTVTVIPDACWASEDLSRKAGSKSMARTSAGAAWWRVEWVNCMGHIIAENGGVGP</sequence>
<keyword evidence="2" id="KW-1185">Reference proteome</keyword>